<dbReference type="SUPFAM" id="SSF46938">
    <property type="entry name" value="CRAL/TRIO N-terminal domain"/>
    <property type="match status" value="1"/>
</dbReference>
<keyword evidence="6" id="KW-1185">Reference proteome</keyword>
<evidence type="ECO:0000256" key="1">
    <source>
        <dbReference type="ARBA" id="ARBA00004370"/>
    </source>
</evidence>
<name>A0A9N9D3Z9_9GLOM</name>
<evidence type="ECO:0000313" key="6">
    <source>
        <dbReference type="Proteomes" id="UP000789739"/>
    </source>
</evidence>
<reference evidence="5" key="1">
    <citation type="submission" date="2021-06" db="EMBL/GenBank/DDBJ databases">
        <authorList>
            <person name="Kallberg Y."/>
            <person name="Tangrot J."/>
            <person name="Rosling A."/>
        </authorList>
    </citation>
    <scope>NUCLEOTIDE SEQUENCE</scope>
    <source>
        <strain evidence="5">BR232B</strain>
    </source>
</reference>
<dbReference type="PANTHER" id="PTHR45932:SF17">
    <property type="entry name" value="CELLULAR RETINALDEHYDE-BINDING_TRIPLE FUNCTION DOMAIN-CONTAINING PROTEIN"/>
    <property type="match status" value="1"/>
</dbReference>
<evidence type="ECO:0000256" key="3">
    <source>
        <dbReference type="ARBA" id="ARBA00023136"/>
    </source>
</evidence>
<dbReference type="GO" id="GO:0016020">
    <property type="term" value="C:membrane"/>
    <property type="evidence" value="ECO:0007669"/>
    <property type="project" value="UniProtKB-SubCell"/>
</dbReference>
<accession>A0A9N9D3Z9</accession>
<dbReference type="AlphaFoldDB" id="A0A9N9D3Z9"/>
<evidence type="ECO:0000256" key="2">
    <source>
        <dbReference type="ARBA" id="ARBA00022448"/>
    </source>
</evidence>
<dbReference type="InterPro" id="IPR036865">
    <property type="entry name" value="CRAL-TRIO_dom_sf"/>
</dbReference>
<dbReference type="PANTHER" id="PTHR45932">
    <property type="entry name" value="PATELLIN-1"/>
    <property type="match status" value="1"/>
</dbReference>
<dbReference type="CDD" id="cd00170">
    <property type="entry name" value="SEC14"/>
    <property type="match status" value="1"/>
</dbReference>
<evidence type="ECO:0000259" key="4">
    <source>
        <dbReference type="PROSITE" id="PS50191"/>
    </source>
</evidence>
<comment type="caution">
    <text evidence="5">The sequence shown here is derived from an EMBL/GenBank/DDBJ whole genome shotgun (WGS) entry which is preliminary data.</text>
</comment>
<evidence type="ECO:0000313" key="5">
    <source>
        <dbReference type="EMBL" id="CAG8622334.1"/>
    </source>
</evidence>
<comment type="subcellular location">
    <subcellularLocation>
        <location evidence="1">Membrane</location>
    </subcellularLocation>
</comment>
<dbReference type="SUPFAM" id="SSF52087">
    <property type="entry name" value="CRAL/TRIO domain"/>
    <property type="match status" value="1"/>
</dbReference>
<dbReference type="InterPro" id="IPR044834">
    <property type="entry name" value="PATL"/>
</dbReference>
<feature type="domain" description="CRAL-TRIO" evidence="4">
    <location>
        <begin position="87"/>
        <end position="260"/>
    </location>
</feature>
<dbReference type="OrthoDB" id="75724at2759"/>
<dbReference type="PROSITE" id="PS50191">
    <property type="entry name" value="CRAL_TRIO"/>
    <property type="match status" value="1"/>
</dbReference>
<keyword evidence="2" id="KW-0813">Transport</keyword>
<dbReference type="Pfam" id="PF03765">
    <property type="entry name" value="CRAL_TRIO_N"/>
    <property type="match status" value="1"/>
</dbReference>
<organism evidence="5 6">
    <name type="scientific">Paraglomus brasilianum</name>
    <dbReference type="NCBI Taxonomy" id="144538"/>
    <lineage>
        <taxon>Eukaryota</taxon>
        <taxon>Fungi</taxon>
        <taxon>Fungi incertae sedis</taxon>
        <taxon>Mucoromycota</taxon>
        <taxon>Glomeromycotina</taxon>
        <taxon>Glomeromycetes</taxon>
        <taxon>Paraglomerales</taxon>
        <taxon>Paraglomeraceae</taxon>
        <taxon>Paraglomus</taxon>
    </lineage>
</organism>
<dbReference type="InterPro" id="IPR011074">
    <property type="entry name" value="CRAL/TRIO_N_dom"/>
</dbReference>
<proteinExistence type="predicted"/>
<gene>
    <name evidence="5" type="ORF">PBRASI_LOCUS8781</name>
</gene>
<dbReference type="Proteomes" id="UP000789739">
    <property type="component" value="Unassembled WGS sequence"/>
</dbReference>
<protein>
    <submittedName>
        <fullName evidence="5">1890_t:CDS:1</fullName>
    </submittedName>
</protein>
<dbReference type="InterPro" id="IPR036273">
    <property type="entry name" value="CRAL/TRIO_N_dom_sf"/>
</dbReference>
<dbReference type="Gene3D" id="3.40.525.10">
    <property type="entry name" value="CRAL-TRIO lipid binding domain"/>
    <property type="match status" value="1"/>
</dbReference>
<sequence>MTNPIASQFKDEEKEAVAQLKAELDDILEAAGIEEGYKLWDVPLNKTSEDERLDVILIKFLRARNLSCPEAKEMLISTLKWRKEFKTDTILSETFPAETFSKLGFIHSVDSFNRPVTYNLYGAESSAEAFSDLGRFLRWRVQLMEKGVRQLDFVNTDQMVQVHDYAGVGFGSYDKNTKQASKATTALLLENYPEFLAVKYFVNIPWWGDAIFRFISVFLSEQTKKKFIVTGSGGAHAALTRLINEENLPTFYGGKSVVPGFD</sequence>
<dbReference type="GO" id="GO:0008289">
    <property type="term" value="F:lipid binding"/>
    <property type="evidence" value="ECO:0007669"/>
    <property type="project" value="InterPro"/>
</dbReference>
<dbReference type="SMART" id="SM00516">
    <property type="entry name" value="SEC14"/>
    <property type="match status" value="1"/>
</dbReference>
<dbReference type="InterPro" id="IPR001251">
    <property type="entry name" value="CRAL-TRIO_dom"/>
</dbReference>
<keyword evidence="3" id="KW-0472">Membrane</keyword>
<dbReference type="EMBL" id="CAJVPI010001660">
    <property type="protein sequence ID" value="CAG8622334.1"/>
    <property type="molecule type" value="Genomic_DNA"/>
</dbReference>
<dbReference type="Pfam" id="PF00650">
    <property type="entry name" value="CRAL_TRIO"/>
    <property type="match status" value="1"/>
</dbReference>